<organism evidence="2 3">
    <name type="scientific">Helobdella robusta</name>
    <name type="common">Californian leech</name>
    <dbReference type="NCBI Taxonomy" id="6412"/>
    <lineage>
        <taxon>Eukaryota</taxon>
        <taxon>Metazoa</taxon>
        <taxon>Spiralia</taxon>
        <taxon>Lophotrochozoa</taxon>
        <taxon>Annelida</taxon>
        <taxon>Clitellata</taxon>
        <taxon>Hirudinea</taxon>
        <taxon>Rhynchobdellida</taxon>
        <taxon>Glossiphoniidae</taxon>
        <taxon>Helobdella</taxon>
    </lineage>
</organism>
<evidence type="ECO:0000313" key="1">
    <source>
        <dbReference type="EMBL" id="ESN98555.1"/>
    </source>
</evidence>
<dbReference type="Proteomes" id="UP000015101">
    <property type="component" value="Unassembled WGS sequence"/>
</dbReference>
<gene>
    <name evidence="2" type="primary">20206057</name>
    <name evidence="1" type="ORF">HELRODRAFT_177034</name>
</gene>
<dbReference type="GeneID" id="20206057"/>
<dbReference type="EMBL" id="AMQM01005916">
    <property type="status" value="NOT_ANNOTATED_CDS"/>
    <property type="molecule type" value="Genomic_DNA"/>
</dbReference>
<dbReference type="CTD" id="20206057"/>
<reference evidence="1 3" key="2">
    <citation type="journal article" date="2013" name="Nature">
        <title>Insights into bilaterian evolution from three spiralian genomes.</title>
        <authorList>
            <person name="Simakov O."/>
            <person name="Marletaz F."/>
            <person name="Cho S.J."/>
            <person name="Edsinger-Gonzales E."/>
            <person name="Havlak P."/>
            <person name="Hellsten U."/>
            <person name="Kuo D.H."/>
            <person name="Larsson T."/>
            <person name="Lv J."/>
            <person name="Arendt D."/>
            <person name="Savage R."/>
            <person name="Osoegawa K."/>
            <person name="de Jong P."/>
            <person name="Grimwood J."/>
            <person name="Chapman J.A."/>
            <person name="Shapiro H."/>
            <person name="Aerts A."/>
            <person name="Otillar R.P."/>
            <person name="Terry A.Y."/>
            <person name="Boore J.L."/>
            <person name="Grigoriev I.V."/>
            <person name="Lindberg D.R."/>
            <person name="Seaver E.C."/>
            <person name="Weisblat D.A."/>
            <person name="Putnam N.H."/>
            <person name="Rokhsar D.S."/>
        </authorList>
    </citation>
    <scope>NUCLEOTIDE SEQUENCE</scope>
</reference>
<accession>T1FB58</accession>
<evidence type="ECO:0000313" key="3">
    <source>
        <dbReference type="Proteomes" id="UP000015101"/>
    </source>
</evidence>
<dbReference type="HOGENOM" id="CLU_1125599_0_0_1"/>
<dbReference type="OrthoDB" id="10250769at2759"/>
<sequence length="247" mass="28889">MTRTKPKRLATVRPPHAPIRFSMTQIGIGVGSYTFLAGFYECYVSEPEGENTQKITLRKFVYAACKNDICIFIQWRKVWKILKGHKDETNNLKVWMVEDAESICLADRSYSMRSAYRPSPVTNLTFILSKIPTTYKLKKAYLKILTTRSINSSHHINIYRWYPSSIGVQLNNPRTSPRNQAFLVAMFHSQNEDERIQLSRRKKRSADIRNLGEFKSRKVRKDSRNKKNSYSLLDPKKTTEEIKMYHV</sequence>
<name>T1FB58_HELRO</name>
<dbReference type="KEGG" id="hro:HELRODRAFT_177034"/>
<dbReference type="AlphaFoldDB" id="T1FB58"/>
<keyword evidence="3" id="KW-1185">Reference proteome</keyword>
<proteinExistence type="predicted"/>
<reference evidence="3" key="1">
    <citation type="submission" date="2012-12" db="EMBL/GenBank/DDBJ databases">
        <authorList>
            <person name="Hellsten U."/>
            <person name="Grimwood J."/>
            <person name="Chapman J.A."/>
            <person name="Shapiro H."/>
            <person name="Aerts A."/>
            <person name="Otillar R.P."/>
            <person name="Terry A.Y."/>
            <person name="Boore J.L."/>
            <person name="Simakov O."/>
            <person name="Marletaz F."/>
            <person name="Cho S.-J."/>
            <person name="Edsinger-Gonzales E."/>
            <person name="Havlak P."/>
            <person name="Kuo D.-H."/>
            <person name="Larsson T."/>
            <person name="Lv J."/>
            <person name="Arendt D."/>
            <person name="Savage R."/>
            <person name="Osoegawa K."/>
            <person name="de Jong P."/>
            <person name="Lindberg D.R."/>
            <person name="Seaver E.C."/>
            <person name="Weisblat D.A."/>
            <person name="Putnam N.H."/>
            <person name="Grigoriev I.V."/>
            <person name="Rokhsar D.S."/>
        </authorList>
    </citation>
    <scope>NUCLEOTIDE SEQUENCE</scope>
</reference>
<dbReference type="InParanoid" id="T1FB58"/>
<evidence type="ECO:0000313" key="2">
    <source>
        <dbReference type="EnsemblMetazoa" id="HelroP177034"/>
    </source>
</evidence>
<dbReference type="EnsemblMetazoa" id="HelroT177034">
    <property type="protein sequence ID" value="HelroP177034"/>
    <property type="gene ID" value="HelroG177034"/>
</dbReference>
<protein>
    <submittedName>
        <fullName evidence="1 2">Uncharacterized protein</fullName>
    </submittedName>
</protein>
<reference evidence="2" key="3">
    <citation type="submission" date="2015-06" db="UniProtKB">
        <authorList>
            <consortium name="EnsemblMetazoa"/>
        </authorList>
    </citation>
    <scope>IDENTIFICATION</scope>
</reference>
<dbReference type="RefSeq" id="XP_009023492.1">
    <property type="nucleotide sequence ID" value="XM_009025244.1"/>
</dbReference>
<dbReference type="EMBL" id="KB097144">
    <property type="protein sequence ID" value="ESN98555.1"/>
    <property type="molecule type" value="Genomic_DNA"/>
</dbReference>